<protein>
    <submittedName>
        <fullName evidence="1">Uncharacterized protein</fullName>
    </submittedName>
</protein>
<feature type="non-terminal residue" evidence="1">
    <location>
        <position position="1"/>
    </location>
</feature>
<sequence length="15" mass="1604">MLNPTKLSASVESNL</sequence>
<gene>
    <name evidence="1" type="ORF">SMN809_LOCUS74507</name>
</gene>
<evidence type="ECO:0000313" key="2">
    <source>
        <dbReference type="Proteomes" id="UP000676336"/>
    </source>
</evidence>
<dbReference type="Proteomes" id="UP000676336">
    <property type="component" value="Unassembled WGS sequence"/>
</dbReference>
<feature type="non-terminal residue" evidence="1">
    <location>
        <position position="15"/>
    </location>
</feature>
<reference evidence="1" key="1">
    <citation type="submission" date="2021-02" db="EMBL/GenBank/DDBJ databases">
        <authorList>
            <person name="Nowell W R."/>
        </authorList>
    </citation>
    <scope>NUCLEOTIDE SEQUENCE</scope>
</reference>
<evidence type="ECO:0000313" key="1">
    <source>
        <dbReference type="EMBL" id="CAF5197422.1"/>
    </source>
</evidence>
<accession>A0A8S3IBB3</accession>
<dbReference type="EMBL" id="CAJOBI010330310">
    <property type="protein sequence ID" value="CAF5197422.1"/>
    <property type="molecule type" value="Genomic_DNA"/>
</dbReference>
<name>A0A8S3IBB3_9BILA</name>
<organism evidence="1 2">
    <name type="scientific">Rotaria magnacalcarata</name>
    <dbReference type="NCBI Taxonomy" id="392030"/>
    <lineage>
        <taxon>Eukaryota</taxon>
        <taxon>Metazoa</taxon>
        <taxon>Spiralia</taxon>
        <taxon>Gnathifera</taxon>
        <taxon>Rotifera</taxon>
        <taxon>Eurotatoria</taxon>
        <taxon>Bdelloidea</taxon>
        <taxon>Philodinida</taxon>
        <taxon>Philodinidae</taxon>
        <taxon>Rotaria</taxon>
    </lineage>
</organism>
<comment type="caution">
    <text evidence="1">The sequence shown here is derived from an EMBL/GenBank/DDBJ whole genome shotgun (WGS) entry which is preliminary data.</text>
</comment>
<proteinExistence type="predicted"/>